<dbReference type="Proteomes" id="UP000502699">
    <property type="component" value="Chromosome"/>
</dbReference>
<sequence length="655" mass="73013">MNKVKHPLERPERRQILGASLLVSAACAPFIHHLEPQILAFLALVLGVRFIALRWPAALPNPWLRALLAFAGIANCLAAYHTLNGRDGGSALLLSMLALKLLELDGRRDLRLVLILSGFVCAVLFLFEDSFFTTLYVALIAFALVVLLIELQGGLPDAGLKTAARIGTQLALQSAPLTLVLFVLFPRLDAPLWNLGPEQSKGTSGLTESLEPGNLSELVLNDEPAFRVRFAGERPSTERLYWRALVLWQTDGRRWTQGTSPTPSPAPLINSDRPIAYEIVLEPTDQRWLFALDLPLAAPEGSILGPEHQLIADQPVSVLKRYRLTSALDYRTAEPGEAARALALAVPAWVVTPRMRRLVEGWRVEHPDDWAVVQQALVYFNREAFHYTLIPPPLGANPIDGFLFETRSGYCEHYASSFAILMRLAGIPARVILGYLGGEENTLGGYTLVRQSDAHAWVEIAIRGRGWVRVDPTAAVDPRRIDRRAGARLLSPRPVRLELEAPTGLVRWARNLRLFADTLEATWQNWVLDFSVKDQRRLLERLGFDNWGEYGLAGLMILAVSSTLGTILLVLMRERSSQDPLEQLYARLCQELARRGVPRLAHEGPLDYGRRVAALRPELAPWIEGFLRLYVPARYGGKVGPETLKDLVHALKRRV</sequence>
<dbReference type="PANTHER" id="PTHR42736">
    <property type="entry name" value="PROTEIN-GLUTAMINE GAMMA-GLUTAMYLTRANSFERASE"/>
    <property type="match status" value="1"/>
</dbReference>
<dbReference type="InterPro" id="IPR038765">
    <property type="entry name" value="Papain-like_cys_pep_sf"/>
</dbReference>
<name>A0A6G7VA82_9GAMM</name>
<feature type="transmembrane region" description="Helical" evidence="1">
    <location>
        <begin position="37"/>
        <end position="56"/>
    </location>
</feature>
<dbReference type="AlphaFoldDB" id="A0A6G7VA82"/>
<gene>
    <name evidence="3" type="ORF">GWK36_00300</name>
</gene>
<dbReference type="SMART" id="SM00460">
    <property type="entry name" value="TGc"/>
    <property type="match status" value="1"/>
</dbReference>
<keyword evidence="1" id="KW-0472">Membrane</keyword>
<keyword evidence="4" id="KW-1185">Reference proteome</keyword>
<dbReference type="Pfam" id="PF01841">
    <property type="entry name" value="Transglut_core"/>
    <property type="match status" value="1"/>
</dbReference>
<dbReference type="InterPro" id="IPR052901">
    <property type="entry name" value="Bact_TGase-like"/>
</dbReference>
<evidence type="ECO:0000313" key="4">
    <source>
        <dbReference type="Proteomes" id="UP000502699"/>
    </source>
</evidence>
<organism evidence="3 4">
    <name type="scientific">Caldichromatium japonicum</name>
    <dbReference type="NCBI Taxonomy" id="2699430"/>
    <lineage>
        <taxon>Bacteria</taxon>
        <taxon>Pseudomonadati</taxon>
        <taxon>Pseudomonadota</taxon>
        <taxon>Gammaproteobacteria</taxon>
        <taxon>Chromatiales</taxon>
        <taxon>Chromatiaceae</taxon>
        <taxon>Caldichromatium</taxon>
    </lineage>
</organism>
<dbReference type="InterPro" id="IPR021878">
    <property type="entry name" value="TgpA_N"/>
</dbReference>
<feature type="transmembrane region" description="Helical" evidence="1">
    <location>
        <begin position="550"/>
        <end position="571"/>
    </location>
</feature>
<feature type="transmembrane region" description="Helical" evidence="1">
    <location>
        <begin position="110"/>
        <end position="127"/>
    </location>
</feature>
<protein>
    <submittedName>
        <fullName evidence="3">DUF3488 domain-containing transglutaminase family protein</fullName>
    </submittedName>
</protein>
<dbReference type="KEGG" id="cjap:GWK36_00300"/>
<dbReference type="Gene3D" id="3.10.620.30">
    <property type="match status" value="1"/>
</dbReference>
<dbReference type="PROSITE" id="PS51257">
    <property type="entry name" value="PROKAR_LIPOPROTEIN"/>
    <property type="match status" value="1"/>
</dbReference>
<evidence type="ECO:0000259" key="2">
    <source>
        <dbReference type="SMART" id="SM00460"/>
    </source>
</evidence>
<dbReference type="InterPro" id="IPR002931">
    <property type="entry name" value="Transglutaminase-like"/>
</dbReference>
<evidence type="ECO:0000313" key="3">
    <source>
        <dbReference type="EMBL" id="QIK36697.1"/>
    </source>
</evidence>
<dbReference type="SUPFAM" id="SSF54001">
    <property type="entry name" value="Cysteine proteinases"/>
    <property type="match status" value="1"/>
</dbReference>
<dbReference type="Pfam" id="PF13559">
    <property type="entry name" value="DUF4129"/>
    <property type="match status" value="1"/>
</dbReference>
<reference evidence="4" key="1">
    <citation type="submission" date="2020-01" db="EMBL/GenBank/DDBJ databases">
        <title>Caldichromatium gen. nov., sp. nov., a thermophilic purple sulfur bacterium member of the family Chromatiaceae isolated from Nakabusa hot spring, Japan.</title>
        <authorList>
            <person name="Saini M.K."/>
            <person name="Hanada S."/>
            <person name="Tank M."/>
        </authorList>
    </citation>
    <scope>NUCLEOTIDE SEQUENCE [LARGE SCALE GENOMIC DNA]</scope>
    <source>
        <strain evidence="4">No.7</strain>
    </source>
</reference>
<keyword evidence="1" id="KW-0812">Transmembrane</keyword>
<dbReference type="RefSeq" id="WP_166269091.1">
    <property type="nucleotide sequence ID" value="NZ_CP048029.1"/>
</dbReference>
<proteinExistence type="predicted"/>
<dbReference type="EMBL" id="CP048029">
    <property type="protein sequence ID" value="QIK36697.1"/>
    <property type="molecule type" value="Genomic_DNA"/>
</dbReference>
<evidence type="ECO:0000256" key="1">
    <source>
        <dbReference type="SAM" id="Phobius"/>
    </source>
</evidence>
<feature type="domain" description="Transglutaminase-like" evidence="2">
    <location>
        <begin position="403"/>
        <end position="474"/>
    </location>
</feature>
<accession>A0A6G7VA82</accession>
<feature type="transmembrane region" description="Helical" evidence="1">
    <location>
        <begin position="133"/>
        <end position="151"/>
    </location>
</feature>
<dbReference type="InterPro" id="IPR025403">
    <property type="entry name" value="TgpA-like_C"/>
</dbReference>
<feature type="transmembrane region" description="Helical" evidence="1">
    <location>
        <begin position="63"/>
        <end position="82"/>
    </location>
</feature>
<dbReference type="PANTHER" id="PTHR42736:SF1">
    <property type="entry name" value="PROTEIN-GLUTAMINE GAMMA-GLUTAMYLTRANSFERASE"/>
    <property type="match status" value="1"/>
</dbReference>
<keyword evidence="1" id="KW-1133">Transmembrane helix</keyword>
<dbReference type="Pfam" id="PF11992">
    <property type="entry name" value="TgpA_N"/>
    <property type="match status" value="1"/>
</dbReference>